<organism evidence="1 2">
    <name type="scientific">Hebeloma cylindrosporum</name>
    <dbReference type="NCBI Taxonomy" id="76867"/>
    <lineage>
        <taxon>Eukaryota</taxon>
        <taxon>Fungi</taxon>
        <taxon>Dikarya</taxon>
        <taxon>Basidiomycota</taxon>
        <taxon>Agaricomycotina</taxon>
        <taxon>Agaricomycetes</taxon>
        <taxon>Agaricomycetidae</taxon>
        <taxon>Agaricales</taxon>
        <taxon>Agaricineae</taxon>
        <taxon>Hymenogastraceae</taxon>
        <taxon>Hebeloma</taxon>
    </lineage>
</organism>
<reference evidence="1 2" key="1">
    <citation type="submission" date="2014-04" db="EMBL/GenBank/DDBJ databases">
        <authorList>
            <consortium name="DOE Joint Genome Institute"/>
            <person name="Kuo A."/>
            <person name="Gay G."/>
            <person name="Dore J."/>
            <person name="Kohler A."/>
            <person name="Nagy L.G."/>
            <person name="Floudas D."/>
            <person name="Copeland A."/>
            <person name="Barry K.W."/>
            <person name="Cichocki N."/>
            <person name="Veneault-Fourrey C."/>
            <person name="LaButti K."/>
            <person name="Lindquist E.A."/>
            <person name="Lipzen A."/>
            <person name="Lundell T."/>
            <person name="Morin E."/>
            <person name="Murat C."/>
            <person name="Sun H."/>
            <person name="Tunlid A."/>
            <person name="Henrissat B."/>
            <person name="Grigoriev I.V."/>
            <person name="Hibbett D.S."/>
            <person name="Martin F."/>
            <person name="Nordberg H.P."/>
            <person name="Cantor M.N."/>
            <person name="Hua S.X."/>
        </authorList>
    </citation>
    <scope>NUCLEOTIDE SEQUENCE [LARGE SCALE GENOMIC DNA]</scope>
    <source>
        <strain evidence="2">h7</strain>
    </source>
</reference>
<name>A0A0C3CDP1_HEBCY</name>
<keyword evidence="2" id="KW-1185">Reference proteome</keyword>
<dbReference type="EMBL" id="KN831779">
    <property type="protein sequence ID" value="KIM41706.1"/>
    <property type="molecule type" value="Genomic_DNA"/>
</dbReference>
<reference evidence="2" key="2">
    <citation type="submission" date="2015-01" db="EMBL/GenBank/DDBJ databases">
        <title>Evolutionary Origins and Diversification of the Mycorrhizal Mutualists.</title>
        <authorList>
            <consortium name="DOE Joint Genome Institute"/>
            <consortium name="Mycorrhizal Genomics Consortium"/>
            <person name="Kohler A."/>
            <person name="Kuo A."/>
            <person name="Nagy L.G."/>
            <person name="Floudas D."/>
            <person name="Copeland A."/>
            <person name="Barry K.W."/>
            <person name="Cichocki N."/>
            <person name="Veneault-Fourrey C."/>
            <person name="LaButti K."/>
            <person name="Lindquist E.A."/>
            <person name="Lipzen A."/>
            <person name="Lundell T."/>
            <person name="Morin E."/>
            <person name="Murat C."/>
            <person name="Riley R."/>
            <person name="Ohm R."/>
            <person name="Sun H."/>
            <person name="Tunlid A."/>
            <person name="Henrissat B."/>
            <person name="Grigoriev I.V."/>
            <person name="Hibbett D.S."/>
            <person name="Martin F."/>
        </authorList>
    </citation>
    <scope>NUCLEOTIDE SEQUENCE [LARGE SCALE GENOMIC DNA]</scope>
    <source>
        <strain evidence="2">h7</strain>
    </source>
</reference>
<gene>
    <name evidence="1" type="ORF">M413DRAFT_444948</name>
</gene>
<evidence type="ECO:0000313" key="1">
    <source>
        <dbReference type="EMBL" id="KIM41706.1"/>
    </source>
</evidence>
<dbReference type="HOGENOM" id="CLU_2776188_0_0_1"/>
<protein>
    <submittedName>
        <fullName evidence="1">Uncharacterized protein</fullName>
    </submittedName>
</protein>
<proteinExistence type="predicted"/>
<sequence length="69" mass="7881">MGVLVRYQLDEGKSLSHSPGKIVRVSFGGFRVPGTSAYSDLFIIISEHWGQYTKHERFEDKIDPRVMNP</sequence>
<accession>A0A0C3CDP1</accession>
<dbReference type="AlphaFoldDB" id="A0A0C3CDP1"/>
<evidence type="ECO:0000313" key="2">
    <source>
        <dbReference type="Proteomes" id="UP000053424"/>
    </source>
</evidence>
<dbReference type="Proteomes" id="UP000053424">
    <property type="component" value="Unassembled WGS sequence"/>
</dbReference>